<dbReference type="PANTHER" id="PTHR10177">
    <property type="entry name" value="CYCLINS"/>
    <property type="match status" value="1"/>
</dbReference>
<feature type="domain" description="Cyclin-like" evidence="5">
    <location>
        <begin position="148"/>
        <end position="240"/>
    </location>
</feature>
<keyword evidence="3" id="KW-0131">Cell cycle</keyword>
<name>A0A6P7S9D1_9MOLL</name>
<comment type="similarity">
    <text evidence="4">Belongs to the cyclin family.</text>
</comment>
<dbReference type="InterPro" id="IPR046965">
    <property type="entry name" value="Cyclin_A/B-like"/>
</dbReference>
<dbReference type="Pfam" id="PF00134">
    <property type="entry name" value="Cyclin_N"/>
    <property type="match status" value="1"/>
</dbReference>
<reference evidence="8" key="1">
    <citation type="submission" date="2025-08" db="UniProtKB">
        <authorList>
            <consortium name="RefSeq"/>
        </authorList>
    </citation>
    <scope>IDENTIFICATION</scope>
</reference>
<evidence type="ECO:0000256" key="1">
    <source>
        <dbReference type="ARBA" id="ARBA00022618"/>
    </source>
</evidence>
<dbReference type="Gene3D" id="1.10.472.10">
    <property type="entry name" value="Cyclin-like"/>
    <property type="match status" value="2"/>
</dbReference>
<gene>
    <name evidence="8" type="primary">LOC115210464</name>
</gene>
<dbReference type="GO" id="GO:0044772">
    <property type="term" value="P:mitotic cell cycle phase transition"/>
    <property type="evidence" value="ECO:0007669"/>
    <property type="project" value="InterPro"/>
</dbReference>
<keyword evidence="2 4" id="KW-0195">Cyclin</keyword>
<dbReference type="RefSeq" id="XP_029634929.2">
    <property type="nucleotide sequence ID" value="XM_029779069.2"/>
</dbReference>
<dbReference type="CDD" id="cd20537">
    <property type="entry name" value="CYCLIN_CCNO-like_rpt2"/>
    <property type="match status" value="1"/>
</dbReference>
<dbReference type="Pfam" id="PF02984">
    <property type="entry name" value="Cyclin_C"/>
    <property type="match status" value="1"/>
</dbReference>
<evidence type="ECO:0000313" key="7">
    <source>
        <dbReference type="Proteomes" id="UP000515154"/>
    </source>
</evidence>
<proteinExistence type="inferred from homology"/>
<dbReference type="InterPro" id="IPR039361">
    <property type="entry name" value="Cyclin"/>
</dbReference>
<dbReference type="Proteomes" id="UP000515154">
    <property type="component" value="Linkage group LG4"/>
</dbReference>
<dbReference type="SUPFAM" id="SSF47954">
    <property type="entry name" value="Cyclin-like"/>
    <property type="match status" value="2"/>
</dbReference>
<dbReference type="KEGG" id="osn:115210464"/>
<protein>
    <submittedName>
        <fullName evidence="8">Cyclin-B2-1-like</fullName>
    </submittedName>
</protein>
<feature type="domain" description="Cyclin C-terminal" evidence="6">
    <location>
        <begin position="144"/>
        <end position="269"/>
    </location>
</feature>
<dbReference type="GO" id="GO:0016538">
    <property type="term" value="F:cyclin-dependent protein serine/threonine kinase regulator activity"/>
    <property type="evidence" value="ECO:0007669"/>
    <property type="project" value="InterPro"/>
</dbReference>
<dbReference type="InterPro" id="IPR013763">
    <property type="entry name" value="Cyclin-like_dom"/>
</dbReference>
<dbReference type="GO" id="GO:0051301">
    <property type="term" value="P:cell division"/>
    <property type="evidence" value="ECO:0007669"/>
    <property type="project" value="UniProtKB-KW"/>
</dbReference>
<evidence type="ECO:0000313" key="8">
    <source>
        <dbReference type="RefSeq" id="XP_029634929.2"/>
    </source>
</evidence>
<dbReference type="InterPro" id="IPR006671">
    <property type="entry name" value="Cyclin_N"/>
</dbReference>
<dbReference type="InterPro" id="IPR004367">
    <property type="entry name" value="Cyclin_C-dom"/>
</dbReference>
<keyword evidence="1" id="KW-0132">Cell division</keyword>
<evidence type="ECO:0000259" key="5">
    <source>
        <dbReference type="SMART" id="SM00385"/>
    </source>
</evidence>
<dbReference type="AlphaFoldDB" id="A0A6P7S9D1"/>
<evidence type="ECO:0000256" key="2">
    <source>
        <dbReference type="ARBA" id="ARBA00023127"/>
    </source>
</evidence>
<dbReference type="SMART" id="SM00385">
    <property type="entry name" value="CYCLIN"/>
    <property type="match status" value="1"/>
</dbReference>
<evidence type="ECO:0000256" key="3">
    <source>
        <dbReference type="ARBA" id="ARBA00023306"/>
    </source>
</evidence>
<accession>A0A6P7S9D1</accession>
<dbReference type="InterPro" id="IPR036915">
    <property type="entry name" value="Cyclin-like_sf"/>
</dbReference>
<keyword evidence="7" id="KW-1185">Reference proteome</keyword>
<sequence length="276" mass="32706">MDFSDVVRNLRNVYEHERRQKKVRNYFRDGHHNFQPEDRKVVVNWMISCVDYYYGLMDILHLSVTLFDLFLSSEKSPLFSREKLQCVGAICIKIAFDTIYNAKTDEGFAIVAMTSRVDPESSIDELRRIYILVINRFRGKTFFVTPYVFLSYYHIILKLEPHHDLYSMTNYVLELALYDDFLSVKCYYKPSLVAATALYTGIIALGFHTRWFDDLSVLTGYNGEEIDINDVHERMKFLLKTAYLEPKIHSTQARYYLQENNYMSTFDYSHLRYHGN</sequence>
<organism evidence="7 8">
    <name type="scientific">Octopus sinensis</name>
    <name type="common">East Asian common octopus</name>
    <dbReference type="NCBI Taxonomy" id="2607531"/>
    <lineage>
        <taxon>Eukaryota</taxon>
        <taxon>Metazoa</taxon>
        <taxon>Spiralia</taxon>
        <taxon>Lophotrochozoa</taxon>
        <taxon>Mollusca</taxon>
        <taxon>Cephalopoda</taxon>
        <taxon>Coleoidea</taxon>
        <taxon>Octopodiformes</taxon>
        <taxon>Octopoda</taxon>
        <taxon>Incirrata</taxon>
        <taxon>Octopodidae</taxon>
        <taxon>Octopus</taxon>
    </lineage>
</organism>
<dbReference type="PIRSF" id="PIRSF001771">
    <property type="entry name" value="Cyclin_A_B_D_E"/>
    <property type="match status" value="1"/>
</dbReference>
<evidence type="ECO:0000259" key="6">
    <source>
        <dbReference type="SMART" id="SM01332"/>
    </source>
</evidence>
<evidence type="ECO:0000256" key="4">
    <source>
        <dbReference type="RuleBase" id="RU000383"/>
    </source>
</evidence>
<dbReference type="SMART" id="SM01332">
    <property type="entry name" value="Cyclin_C"/>
    <property type="match status" value="1"/>
</dbReference>